<dbReference type="InterPro" id="IPR044974">
    <property type="entry name" value="Disease_R_plants"/>
</dbReference>
<feature type="compositionally biased region" description="Basic and acidic residues" evidence="3">
    <location>
        <begin position="1211"/>
        <end position="1232"/>
    </location>
</feature>
<dbReference type="Proteomes" id="UP000000763">
    <property type="component" value="Chromosome 11"/>
</dbReference>
<dbReference type="GO" id="GO:0043531">
    <property type="term" value="F:ADP binding"/>
    <property type="evidence" value="ECO:0007669"/>
    <property type="project" value="InterPro"/>
</dbReference>
<dbReference type="InterPro" id="IPR036388">
    <property type="entry name" value="WH-like_DNA-bd_sf"/>
</dbReference>
<dbReference type="InterPro" id="IPR027417">
    <property type="entry name" value="P-loop_NTPase"/>
</dbReference>
<feature type="domain" description="Disease resistance protein winged helix" evidence="5">
    <location>
        <begin position="406"/>
        <end position="477"/>
    </location>
</feature>
<name>Q2R8N4_ORYSJ</name>
<dbReference type="EMBL" id="AC133005">
    <property type="protein sequence ID" value="AAX95851.1"/>
    <property type="molecule type" value="Genomic_DNA"/>
</dbReference>
<dbReference type="SUPFAM" id="SSF52540">
    <property type="entry name" value="P-loop containing nucleoside triphosphate hydrolases"/>
    <property type="match status" value="1"/>
</dbReference>
<evidence type="ECO:0000313" key="7">
    <source>
        <dbReference type="EMBL" id="AAX95851.1"/>
    </source>
</evidence>
<dbReference type="GO" id="GO:0009626">
    <property type="term" value="P:plant-type hypersensitive response"/>
    <property type="evidence" value="ECO:0007669"/>
    <property type="project" value="UniProtKB-ARBA"/>
</dbReference>
<accession>Q2R8N4</accession>
<keyword evidence="1" id="KW-0677">Repeat</keyword>
<evidence type="ECO:0000259" key="4">
    <source>
        <dbReference type="Pfam" id="PF00931"/>
    </source>
</evidence>
<sequence length="1437" mass="157535">MDAPVLSSSLALGAMSPLLGKLDELLASTEHTAPSIQQIRANLGITSTRLVELSMLQDPPLVAKYWMKDARELSYDMEDCLDLDQVAGGGEEADWIDRIAGFRSRVEEANRRYERYNLDSILGSSTNIPIDHRLKPAVGKPAMEHVGMEGPMDELRRWLTDEAQELKVVSIVGVGGVGKSTFAQKLWRKLGGQFDCRAFVHTAKKPDMRRILRSILSQVRPRQQPEVCEVHNLLEDLRKHLLDKRYFIIVEDLWDTSVWDVVSRAFPKGNCGSRIVTTTKFEEVALTSCGYHSKYVFKIKPLSEDLSKELIVRRVFVSGKGCPQQCSAILDEITNKCGGLPLALNIIASLLSCQHEVLEHWKHARDFLCNSLRTNPTFDEILKQVVNLCYNSLPHCLKTCLLYFSIYPENYTVMKEDLVKQWAAEGFLCATKGEEIMAVAVSCFDRLVNLGLIQPIDINYNDKVVHYAVNNMVLDIITYKSIEENFITVMDKDCYQMSIELSDKVRRLSLHFGSATYATIPAGIGLSQVRSLTFIGLFNCLPSIVKFKLVRVVILHFLGDHGNLSLNLRKLGELSQLKYLQIKCNVTVELPYQMQGLKHLEALEIRARTVSIPSDIFHLPMLFHLLLRADRNLSPRIAKSFCLEPNPSGKISSLDNLNVLSSPPIFLQTFEVLPPIGVYSRLPEWIQQLRKLRILKIAIRQLMRNDIDILSGLPVLTAVSLHIRQSMEEIIVFHRESFPALDCLKLSCSVLYLTFQEEAMPNLRRLKLGFNAHRREFFYVNMLSGIEHLKTLQEVVGQIGLGFGAGESEWAAAEYAFKNAFSRHSNLTSFNIRRVGGVDEDNWEPQILDQTESSSLSLSAPGVSSLEKFIFTKTEFSQFPGCVDVSDQKENSSLSLSLGVRNPGKCAVDTESSQFPGCIDVSDQKENSSLSLSLGVRNPGKCVVDTESSQFPGCIDVSDQKENSSLSLSLGVRNPGKCAVDTESSQFPGCIDVSDQKENSSLSLSLGVRNPGKCAVDTESSQFPGCIDVSDQTESSSLSLLLGVRNPGKCVVDTESNQFPGCIDVSDQKESSSLSLLLGVRNPEKCAVDAESSQFPRCVDGSDQKESSSHSLCASVVSDASEMLAANTVKSSGGSVAGASGSGKCKKQGCEEKAGGKTIFCRAHGGGKRCYYPGCTKSAEEHTDFCLAHISRRCMHEGCFRFARRKTDFCSKHGGGKKGETETHKKSSRSAESRSGATITHVSSGKNCKSPGCTGTADGVTMLCEKHRMKMACSFPGCTKMAWGPSAHCVRHGAGKRCKFLGCTKSTRRSTDFCKTHGGSGGADDTLCSWRGGESSVGGGEDKCDRIARGRSGLCAAHSALVLDDRASCDGTIAPAAAQLVQADELIKPDVIEHPAVEAGRDDKADGGVGGSGSAAAVADQRLDLNAEAIITQHFFV</sequence>
<dbReference type="SUPFAM" id="SSF52058">
    <property type="entry name" value="L domain-like"/>
    <property type="match status" value="1"/>
</dbReference>
<dbReference type="GO" id="GO:0002758">
    <property type="term" value="P:innate immune response-activating signaling pathway"/>
    <property type="evidence" value="ECO:0007669"/>
    <property type="project" value="UniProtKB-ARBA"/>
</dbReference>
<dbReference type="PANTHER" id="PTHR23155">
    <property type="entry name" value="DISEASE RESISTANCE PROTEIN RP"/>
    <property type="match status" value="1"/>
</dbReference>
<evidence type="ECO:0000256" key="1">
    <source>
        <dbReference type="ARBA" id="ARBA00022737"/>
    </source>
</evidence>
<reference evidence="8" key="2">
    <citation type="journal article" date="2008" name="Nucleic Acids Res.">
        <title>The rice annotation project database (RAP-DB): 2008 update.</title>
        <authorList>
            <consortium name="The rice annotation project (RAP)"/>
        </authorList>
    </citation>
    <scope>GENOME REANNOTATION</scope>
    <source>
        <strain evidence="8">cv. Nipponbare</strain>
    </source>
</reference>
<evidence type="ECO:0000313" key="8">
    <source>
        <dbReference type="Proteomes" id="UP000000763"/>
    </source>
</evidence>
<feature type="compositionally biased region" description="Polar residues" evidence="3">
    <location>
        <begin position="1233"/>
        <end position="1243"/>
    </location>
</feature>
<dbReference type="Pfam" id="PF23559">
    <property type="entry name" value="WHD_DRP"/>
    <property type="match status" value="1"/>
</dbReference>
<dbReference type="FunFam" id="1.10.10.10:FF:000322">
    <property type="entry name" value="Probable disease resistance protein At1g63360"/>
    <property type="match status" value="1"/>
</dbReference>
<protein>
    <submittedName>
        <fullName evidence="7">NB-ARC domain, putative</fullName>
    </submittedName>
</protein>
<evidence type="ECO:0000259" key="5">
    <source>
        <dbReference type="Pfam" id="PF23559"/>
    </source>
</evidence>
<dbReference type="InterPro" id="IPR055414">
    <property type="entry name" value="LRR_R13L4/SHOC2-like"/>
</dbReference>
<dbReference type="InterPro" id="IPR002182">
    <property type="entry name" value="NB-ARC"/>
</dbReference>
<feature type="domain" description="Disease resistance R13L4/SHOC-2-like LRR" evidence="6">
    <location>
        <begin position="662"/>
        <end position="827"/>
    </location>
</feature>
<dbReference type="Gene3D" id="3.40.50.300">
    <property type="entry name" value="P-loop containing nucleotide triphosphate hydrolases"/>
    <property type="match status" value="1"/>
</dbReference>
<feature type="domain" description="Disease resistance R13L4/SHOC-2-like LRR" evidence="6">
    <location>
        <begin position="528"/>
        <end position="644"/>
    </location>
</feature>
<reference evidence="8" key="1">
    <citation type="journal article" date="2005" name="Nature">
        <title>The map-based sequence of the rice genome.</title>
        <authorList>
            <consortium name="International rice genome sequencing project (IRGSP)"/>
            <person name="Matsumoto T."/>
            <person name="Wu J."/>
            <person name="Kanamori H."/>
            <person name="Katayose Y."/>
            <person name="Fujisawa M."/>
            <person name="Namiki N."/>
            <person name="Mizuno H."/>
            <person name="Yamamoto K."/>
            <person name="Antonio B.A."/>
            <person name="Baba T."/>
            <person name="Sakata K."/>
            <person name="Nagamura Y."/>
            <person name="Aoki H."/>
            <person name="Arikawa K."/>
            <person name="Arita K."/>
            <person name="Bito T."/>
            <person name="Chiden Y."/>
            <person name="Fujitsuka N."/>
            <person name="Fukunaka R."/>
            <person name="Hamada M."/>
            <person name="Harada C."/>
            <person name="Hayashi A."/>
            <person name="Hijishita S."/>
            <person name="Honda M."/>
            <person name="Hosokawa S."/>
            <person name="Ichikawa Y."/>
            <person name="Idonuma A."/>
            <person name="Iijima M."/>
            <person name="Ikeda M."/>
            <person name="Ikeno M."/>
            <person name="Ito K."/>
            <person name="Ito S."/>
            <person name="Ito T."/>
            <person name="Ito Y."/>
            <person name="Ito Y."/>
            <person name="Iwabuchi A."/>
            <person name="Kamiya K."/>
            <person name="Karasawa W."/>
            <person name="Kurita K."/>
            <person name="Katagiri S."/>
            <person name="Kikuta A."/>
            <person name="Kobayashi H."/>
            <person name="Kobayashi N."/>
            <person name="Machita K."/>
            <person name="Maehara T."/>
            <person name="Masukawa M."/>
            <person name="Mizubayashi T."/>
            <person name="Mukai Y."/>
            <person name="Nagasaki H."/>
            <person name="Nagata Y."/>
            <person name="Naito S."/>
            <person name="Nakashima M."/>
            <person name="Nakama Y."/>
            <person name="Nakamichi Y."/>
            <person name="Nakamura M."/>
            <person name="Meguro A."/>
            <person name="Negishi M."/>
            <person name="Ohta I."/>
            <person name="Ohta T."/>
            <person name="Okamoto M."/>
            <person name="Ono N."/>
            <person name="Saji S."/>
            <person name="Sakaguchi M."/>
            <person name="Sakai K."/>
            <person name="Shibata M."/>
            <person name="Shimokawa T."/>
            <person name="Song J."/>
            <person name="Takazaki Y."/>
            <person name="Terasawa K."/>
            <person name="Tsugane M."/>
            <person name="Tsuji K."/>
            <person name="Ueda S."/>
            <person name="Waki K."/>
            <person name="Yamagata H."/>
            <person name="Yamamoto M."/>
            <person name="Yamamoto S."/>
            <person name="Yamane H."/>
            <person name="Yoshiki S."/>
            <person name="Yoshihara R."/>
            <person name="Yukawa K."/>
            <person name="Zhong H."/>
            <person name="Yano M."/>
            <person name="Yuan Q."/>
            <person name="Ouyang S."/>
            <person name="Liu J."/>
            <person name="Jones K.M."/>
            <person name="Gansberger K."/>
            <person name="Moffat K."/>
            <person name="Hill J."/>
            <person name="Bera J."/>
            <person name="Fadrosh D."/>
            <person name="Jin S."/>
            <person name="Johri S."/>
            <person name="Kim M."/>
            <person name="Overton L."/>
            <person name="Reardon M."/>
            <person name="Tsitrin T."/>
            <person name="Vuong H."/>
            <person name="Weaver B."/>
            <person name="Ciecko A."/>
            <person name="Tallon L."/>
            <person name="Jackson J."/>
            <person name="Pai G."/>
            <person name="Aken S.V."/>
            <person name="Utterback T."/>
            <person name="Reidmuller S."/>
            <person name="Feldblyum T."/>
            <person name="Hsiao J."/>
            <person name="Zismann V."/>
            <person name="Iobst S."/>
            <person name="de Vazeille A.R."/>
            <person name="Buell C.R."/>
            <person name="Ying K."/>
            <person name="Li Y."/>
            <person name="Lu T."/>
            <person name="Huang Y."/>
            <person name="Zhao Q."/>
            <person name="Feng Q."/>
            <person name="Zhang L."/>
            <person name="Zhu J."/>
            <person name="Weng Q."/>
            <person name="Mu J."/>
            <person name="Lu Y."/>
            <person name="Fan D."/>
            <person name="Liu Y."/>
            <person name="Guan J."/>
            <person name="Zhang Y."/>
            <person name="Yu S."/>
            <person name="Liu X."/>
            <person name="Zhang Y."/>
            <person name="Hong G."/>
            <person name="Han B."/>
            <person name="Choisne N."/>
            <person name="Demange N."/>
            <person name="Orjeda G."/>
            <person name="Samain S."/>
            <person name="Cattolico L."/>
            <person name="Pelletier E."/>
            <person name="Couloux A."/>
            <person name="Segurens B."/>
            <person name="Wincker P."/>
            <person name="D'Hont A."/>
            <person name="Scarpelli C."/>
            <person name="Weissenbach J."/>
            <person name="Salanoubat M."/>
            <person name="Quetier F."/>
            <person name="Yu Y."/>
            <person name="Kim H.R."/>
            <person name="Rambo T."/>
            <person name="Currie J."/>
            <person name="Collura K."/>
            <person name="Luo M."/>
            <person name="Yang T."/>
            <person name="Ammiraju J.S.S."/>
            <person name="Engler F."/>
            <person name="Soderlund C."/>
            <person name="Wing R.A."/>
            <person name="Palmer L.E."/>
            <person name="de la Bastide M."/>
            <person name="Spiegel L."/>
            <person name="Nascimento L."/>
            <person name="Zutavern T."/>
            <person name="O'Shaughnessy A."/>
            <person name="Dike S."/>
            <person name="Dedhia N."/>
            <person name="Preston R."/>
            <person name="Balija V."/>
            <person name="McCombie W.R."/>
            <person name="Chow T."/>
            <person name="Chen H."/>
            <person name="Chung M."/>
            <person name="Chen C."/>
            <person name="Shaw J."/>
            <person name="Wu H."/>
            <person name="Hsiao K."/>
            <person name="Chao Y."/>
            <person name="Chu M."/>
            <person name="Cheng C."/>
            <person name="Hour A."/>
            <person name="Lee P."/>
            <person name="Lin S."/>
            <person name="Lin Y."/>
            <person name="Liou J."/>
            <person name="Liu S."/>
            <person name="Hsing Y."/>
            <person name="Raghuvanshi S."/>
            <person name="Mohanty A."/>
            <person name="Bharti A.K."/>
            <person name="Gaur A."/>
            <person name="Gupta V."/>
            <person name="Kumar D."/>
            <person name="Ravi V."/>
            <person name="Vij S."/>
            <person name="Kapur A."/>
            <person name="Khurana P."/>
            <person name="Khurana P."/>
            <person name="Khurana J.P."/>
            <person name="Tyagi A.K."/>
            <person name="Gaikwad K."/>
            <person name="Singh A."/>
            <person name="Dalal V."/>
            <person name="Srivastava S."/>
            <person name="Dixit A."/>
            <person name="Pal A.K."/>
            <person name="Ghazi I.A."/>
            <person name="Yadav M."/>
            <person name="Pandit A."/>
            <person name="Bhargava A."/>
            <person name="Sureshbabu K."/>
            <person name="Batra K."/>
            <person name="Sharma T.R."/>
            <person name="Mohapatra T."/>
            <person name="Singh N.K."/>
            <person name="Messing J."/>
            <person name="Nelson A.B."/>
            <person name="Fuks G."/>
            <person name="Kavchok S."/>
            <person name="Keizer G."/>
            <person name="Linton E."/>
            <person name="Llaca V."/>
            <person name="Song R."/>
            <person name="Tanyolac B."/>
            <person name="Young S."/>
            <person name="Ho-Il K."/>
            <person name="Hahn J.H."/>
            <person name="Sangsakoo G."/>
            <person name="Vanavichit A."/>
            <person name="de Mattos Luiz.A.T."/>
            <person name="Zimmer P.D."/>
            <person name="Malone G."/>
            <person name="Dellagostin O."/>
            <person name="de Oliveira A.C."/>
            <person name="Bevan M."/>
            <person name="Bancroft I."/>
            <person name="Minx P."/>
            <person name="Cordum H."/>
            <person name="Wilson R."/>
            <person name="Cheng Z."/>
            <person name="Jin W."/>
            <person name="Jiang J."/>
            <person name="Leong S.A."/>
            <person name="Iwama H."/>
            <person name="Gojobori T."/>
            <person name="Itoh T."/>
            <person name="Niimura Y."/>
            <person name="Fujii Y."/>
            <person name="Habara T."/>
            <person name="Sakai H."/>
            <person name="Sato Y."/>
            <person name="Wilson G."/>
            <person name="Kumar K."/>
            <person name="McCouch S."/>
            <person name="Juretic N."/>
            <person name="Hoen D."/>
            <person name="Wright S."/>
            <person name="Bruskiewich R."/>
            <person name="Bureau T."/>
            <person name="Miyao A."/>
            <person name="Hirochika H."/>
            <person name="Nishikawa T."/>
            <person name="Kadowaki K."/>
            <person name="Sugiura M."/>
            <person name="Burr B."/>
            <person name="Sasaki T."/>
        </authorList>
    </citation>
    <scope>NUCLEOTIDE SEQUENCE [LARGE SCALE GENOMIC DNA]</scope>
    <source>
        <strain evidence="8">cv. Nipponbare</strain>
    </source>
</reference>
<dbReference type="Gene3D" id="3.80.10.10">
    <property type="entry name" value="Ribonuclease Inhibitor"/>
    <property type="match status" value="1"/>
</dbReference>
<organism evidence="7 8">
    <name type="scientific">Oryza sativa subsp. japonica</name>
    <name type="common">Rice</name>
    <dbReference type="NCBI Taxonomy" id="39947"/>
    <lineage>
        <taxon>Eukaryota</taxon>
        <taxon>Viridiplantae</taxon>
        <taxon>Streptophyta</taxon>
        <taxon>Embryophyta</taxon>
        <taxon>Tracheophyta</taxon>
        <taxon>Spermatophyta</taxon>
        <taxon>Magnoliopsida</taxon>
        <taxon>Liliopsida</taxon>
        <taxon>Poales</taxon>
        <taxon>Poaceae</taxon>
        <taxon>BOP clade</taxon>
        <taxon>Oryzoideae</taxon>
        <taxon>Oryzeae</taxon>
        <taxon>Oryzinae</taxon>
        <taxon>Oryza</taxon>
        <taxon>Oryza sativa</taxon>
    </lineage>
</organism>
<dbReference type="InterPro" id="IPR032675">
    <property type="entry name" value="LRR_dom_sf"/>
</dbReference>
<dbReference type="Pfam" id="PF00931">
    <property type="entry name" value="NB-ARC"/>
    <property type="match status" value="1"/>
</dbReference>
<proteinExistence type="predicted"/>
<evidence type="ECO:0000259" key="6">
    <source>
        <dbReference type="Pfam" id="PF23598"/>
    </source>
</evidence>
<evidence type="ECO:0000256" key="3">
    <source>
        <dbReference type="SAM" id="MobiDB-lite"/>
    </source>
</evidence>
<dbReference type="Pfam" id="PF23598">
    <property type="entry name" value="LRR_14"/>
    <property type="match status" value="2"/>
</dbReference>
<gene>
    <name evidence="7" type="ordered locus">LOC_Os11g11580</name>
</gene>
<dbReference type="Gene3D" id="1.10.10.10">
    <property type="entry name" value="Winged helix-like DNA-binding domain superfamily/Winged helix DNA-binding domain"/>
    <property type="match status" value="1"/>
</dbReference>
<feature type="region of interest" description="Disordered" evidence="3">
    <location>
        <begin position="1211"/>
        <end position="1243"/>
    </location>
</feature>
<dbReference type="GO" id="GO:0042742">
    <property type="term" value="P:defense response to bacterium"/>
    <property type="evidence" value="ECO:0007669"/>
    <property type="project" value="UniProtKB-ARBA"/>
</dbReference>
<dbReference type="PANTHER" id="PTHR23155:SF1087">
    <property type="entry name" value="OS11G0462900 PROTEIN"/>
    <property type="match status" value="1"/>
</dbReference>
<keyword evidence="2" id="KW-0611">Plant defense</keyword>
<dbReference type="Gene3D" id="1.20.5.4130">
    <property type="match status" value="1"/>
</dbReference>
<evidence type="ECO:0000256" key="2">
    <source>
        <dbReference type="ARBA" id="ARBA00022821"/>
    </source>
</evidence>
<dbReference type="InterPro" id="IPR058922">
    <property type="entry name" value="WHD_DRP"/>
</dbReference>
<dbReference type="PRINTS" id="PR00364">
    <property type="entry name" value="DISEASERSIST"/>
</dbReference>
<feature type="domain" description="NB-ARC" evidence="4">
    <location>
        <begin position="149"/>
        <end position="316"/>
    </location>
</feature>